<dbReference type="EMBL" id="CADCVO010000041">
    <property type="protein sequence ID" value="CAA9468670.1"/>
    <property type="molecule type" value="Genomic_DNA"/>
</dbReference>
<sequence>MEACWSCGCPTTPSARLAPLPFLACSSCGFAQRDDRDLDHYTEGGYEEEWSGEYAAGASLEDRRRDARVRLDWIGDRIPPGGTVLDVGAAGGAFVEQAGLRGLRAWGIEPAPAFVRHAREVLGVDVREGLVQDHPLPAGELDAITMWHVLEHVAEPAGILADLRAALRPGGVLCVEVPNADSAVARALGLDWPGLQPEVHVGQYTPQALCRLLERLGFAVLELSTAPSHVYFTRRDRLGPRNLLHRARFDWVSRPRPGRAAGAHDLLRAVAAPRPGA</sequence>
<evidence type="ECO:0000313" key="1">
    <source>
        <dbReference type="EMBL" id="CAA9468670.1"/>
    </source>
</evidence>
<dbReference type="SUPFAM" id="SSF53335">
    <property type="entry name" value="S-adenosyl-L-methionine-dependent methyltransferases"/>
    <property type="match status" value="1"/>
</dbReference>
<gene>
    <name evidence="1" type="ORF">AVDCRST_MAG13-274</name>
</gene>
<dbReference type="PANTHER" id="PTHR43861">
    <property type="entry name" value="TRANS-ACONITATE 2-METHYLTRANSFERASE-RELATED"/>
    <property type="match status" value="1"/>
</dbReference>
<dbReference type="InterPro" id="IPR029063">
    <property type="entry name" value="SAM-dependent_MTases_sf"/>
</dbReference>
<evidence type="ECO:0008006" key="2">
    <source>
        <dbReference type="Google" id="ProtNLM"/>
    </source>
</evidence>
<reference evidence="1" key="1">
    <citation type="submission" date="2020-02" db="EMBL/GenBank/DDBJ databases">
        <authorList>
            <person name="Meier V. D."/>
        </authorList>
    </citation>
    <scope>NUCLEOTIDE SEQUENCE</scope>
    <source>
        <strain evidence="1">AVDCRST_MAG13</strain>
    </source>
</reference>
<dbReference type="CDD" id="cd02440">
    <property type="entry name" value="AdoMet_MTases"/>
    <property type="match status" value="1"/>
</dbReference>
<dbReference type="Gene3D" id="3.40.50.150">
    <property type="entry name" value="Vaccinia Virus protein VP39"/>
    <property type="match status" value="1"/>
</dbReference>
<accession>A0A6J4RAE0</accession>
<dbReference type="Pfam" id="PF13489">
    <property type="entry name" value="Methyltransf_23"/>
    <property type="match status" value="1"/>
</dbReference>
<protein>
    <recommendedName>
        <fullName evidence="2">SAM-dependent methyltransferase</fullName>
    </recommendedName>
</protein>
<organism evidence="1">
    <name type="scientific">uncultured Solirubrobacteraceae bacterium</name>
    <dbReference type="NCBI Taxonomy" id="1162706"/>
    <lineage>
        <taxon>Bacteria</taxon>
        <taxon>Bacillati</taxon>
        <taxon>Actinomycetota</taxon>
        <taxon>Thermoleophilia</taxon>
        <taxon>Solirubrobacterales</taxon>
        <taxon>Solirubrobacteraceae</taxon>
        <taxon>environmental samples</taxon>
    </lineage>
</organism>
<proteinExistence type="predicted"/>
<dbReference type="AlphaFoldDB" id="A0A6J4RAE0"/>
<name>A0A6J4RAE0_9ACTN</name>